<dbReference type="PANTHER" id="PTHR10210">
    <property type="entry name" value="RIBOSE-PHOSPHATE DIPHOSPHOKINASE FAMILY MEMBER"/>
    <property type="match status" value="1"/>
</dbReference>
<keyword evidence="3" id="KW-0479">Metal-binding</keyword>
<proteinExistence type="predicted"/>
<evidence type="ECO:0000256" key="2">
    <source>
        <dbReference type="ARBA" id="ARBA00022679"/>
    </source>
</evidence>
<dbReference type="NCBIfam" id="TIGR01251">
    <property type="entry name" value="ribP_PPkin"/>
    <property type="match status" value="1"/>
</dbReference>
<dbReference type="GO" id="GO:0016301">
    <property type="term" value="F:kinase activity"/>
    <property type="evidence" value="ECO:0007669"/>
    <property type="project" value="UniProtKB-KW"/>
</dbReference>
<dbReference type="SUPFAM" id="SSF53271">
    <property type="entry name" value="PRTase-like"/>
    <property type="match status" value="1"/>
</dbReference>
<dbReference type="GO" id="GO:0004749">
    <property type="term" value="F:ribose phosphate diphosphokinase activity"/>
    <property type="evidence" value="ECO:0007669"/>
    <property type="project" value="UniProtKB-EC"/>
</dbReference>
<dbReference type="FunFam" id="3.40.50.2020:FF:000007">
    <property type="entry name" value="Ribose-phosphate pyrophosphokinase"/>
    <property type="match status" value="1"/>
</dbReference>
<dbReference type="GO" id="GO:0005737">
    <property type="term" value="C:cytoplasm"/>
    <property type="evidence" value="ECO:0007669"/>
    <property type="project" value="TreeGrafter"/>
</dbReference>
<dbReference type="EMBL" id="AP019367">
    <property type="protein sequence ID" value="BBH49683.1"/>
    <property type="molecule type" value="Genomic_DNA"/>
</dbReference>
<keyword evidence="12" id="KW-1185">Reference proteome</keyword>
<dbReference type="Proteomes" id="UP000273154">
    <property type="component" value="Chromosome"/>
</dbReference>
<protein>
    <recommendedName>
        <fullName evidence="1">ribose-phosphate diphosphokinase</fullName>
        <ecNumber evidence="1">2.7.6.1</ecNumber>
    </recommendedName>
</protein>
<dbReference type="OrthoDB" id="9777067at2"/>
<dbReference type="NCBIfam" id="NF002320">
    <property type="entry name" value="PRK01259.1"/>
    <property type="match status" value="1"/>
</dbReference>
<keyword evidence="8" id="KW-0460">Magnesium</keyword>
<dbReference type="Pfam" id="PF14572">
    <property type="entry name" value="Pribosyl_synth"/>
    <property type="match status" value="1"/>
</dbReference>
<comment type="catalytic activity">
    <reaction evidence="9">
        <text>D-ribose 5-phosphate + ATP = 5-phospho-alpha-D-ribose 1-diphosphate + AMP + H(+)</text>
        <dbReference type="Rhea" id="RHEA:15609"/>
        <dbReference type="ChEBI" id="CHEBI:15378"/>
        <dbReference type="ChEBI" id="CHEBI:30616"/>
        <dbReference type="ChEBI" id="CHEBI:58017"/>
        <dbReference type="ChEBI" id="CHEBI:78346"/>
        <dbReference type="ChEBI" id="CHEBI:456215"/>
        <dbReference type="EC" id="2.7.6.1"/>
    </reaction>
</comment>
<evidence type="ECO:0000256" key="5">
    <source>
        <dbReference type="ARBA" id="ARBA00022741"/>
    </source>
</evidence>
<dbReference type="KEGG" id="pcat:Pcatena_02700"/>
<keyword evidence="5" id="KW-0547">Nucleotide-binding</keyword>
<dbReference type="GO" id="GO:0005524">
    <property type="term" value="F:ATP binding"/>
    <property type="evidence" value="ECO:0007669"/>
    <property type="project" value="UniProtKB-KW"/>
</dbReference>
<keyword evidence="4" id="KW-0545">Nucleotide biosynthesis</keyword>
<evidence type="ECO:0000256" key="4">
    <source>
        <dbReference type="ARBA" id="ARBA00022727"/>
    </source>
</evidence>
<dbReference type="InterPro" id="IPR000836">
    <property type="entry name" value="PRTase_dom"/>
</dbReference>
<evidence type="ECO:0000259" key="10">
    <source>
        <dbReference type="Pfam" id="PF13793"/>
    </source>
</evidence>
<dbReference type="InterPro" id="IPR029099">
    <property type="entry name" value="Pribosyltran_N"/>
</dbReference>
<dbReference type="GO" id="GO:0006164">
    <property type="term" value="P:purine nucleotide biosynthetic process"/>
    <property type="evidence" value="ECO:0007669"/>
    <property type="project" value="TreeGrafter"/>
</dbReference>
<evidence type="ECO:0000256" key="8">
    <source>
        <dbReference type="ARBA" id="ARBA00022842"/>
    </source>
</evidence>
<evidence type="ECO:0000313" key="11">
    <source>
        <dbReference type="EMBL" id="BBH49683.1"/>
    </source>
</evidence>
<dbReference type="RefSeq" id="WP_126420964.1">
    <property type="nucleotide sequence ID" value="NZ_AP019367.1"/>
</dbReference>
<dbReference type="InterPro" id="IPR005946">
    <property type="entry name" value="Rib-P_diPkinase"/>
</dbReference>
<organism evidence="11 12">
    <name type="scientific">Parolsenella catena</name>
    <dbReference type="NCBI Taxonomy" id="2003188"/>
    <lineage>
        <taxon>Bacteria</taxon>
        <taxon>Bacillati</taxon>
        <taxon>Actinomycetota</taxon>
        <taxon>Coriobacteriia</taxon>
        <taxon>Coriobacteriales</taxon>
        <taxon>Atopobiaceae</taxon>
        <taxon>Parolsenella</taxon>
    </lineage>
</organism>
<evidence type="ECO:0000256" key="3">
    <source>
        <dbReference type="ARBA" id="ARBA00022723"/>
    </source>
</evidence>
<keyword evidence="7" id="KW-0067">ATP-binding</keyword>
<dbReference type="EC" id="2.7.6.1" evidence="1"/>
<dbReference type="GO" id="GO:0000287">
    <property type="term" value="F:magnesium ion binding"/>
    <property type="evidence" value="ECO:0007669"/>
    <property type="project" value="InterPro"/>
</dbReference>
<dbReference type="AlphaFoldDB" id="A0A3G9JWD0"/>
<evidence type="ECO:0000256" key="1">
    <source>
        <dbReference type="ARBA" id="ARBA00013247"/>
    </source>
</evidence>
<accession>A0A3G9JWD0</accession>
<dbReference type="GO" id="GO:0002189">
    <property type="term" value="C:ribose phosphate diphosphokinase complex"/>
    <property type="evidence" value="ECO:0007669"/>
    <property type="project" value="TreeGrafter"/>
</dbReference>
<reference evidence="12" key="1">
    <citation type="submission" date="2018-11" db="EMBL/GenBank/DDBJ databases">
        <title>Comparative genomics of Parolsenella catena and Libanicoccus massiliensis: Reclassification of Libanicoccus massiliensis as Parolsenella massiliensis comb. nov.</title>
        <authorList>
            <person name="Sakamoto M."/>
            <person name="Ikeyama N."/>
            <person name="Murakami T."/>
            <person name="Mori H."/>
            <person name="Yuki M."/>
            <person name="Ohkuma M."/>
        </authorList>
    </citation>
    <scope>NUCLEOTIDE SEQUENCE [LARGE SCALE GENOMIC DNA]</scope>
    <source>
        <strain evidence="12">JCM 31932</strain>
    </source>
</reference>
<dbReference type="PANTHER" id="PTHR10210:SF41">
    <property type="entry name" value="RIBOSE-PHOSPHATE PYROPHOSPHOKINASE 1, CHLOROPLASTIC"/>
    <property type="match status" value="1"/>
</dbReference>
<dbReference type="Pfam" id="PF13793">
    <property type="entry name" value="Pribosyltran_N"/>
    <property type="match status" value="1"/>
</dbReference>
<dbReference type="SMART" id="SM01400">
    <property type="entry name" value="Pribosyltran_N"/>
    <property type="match status" value="1"/>
</dbReference>
<dbReference type="Gene3D" id="3.40.50.2020">
    <property type="match status" value="2"/>
</dbReference>
<dbReference type="CDD" id="cd06223">
    <property type="entry name" value="PRTases_typeI"/>
    <property type="match status" value="1"/>
</dbReference>
<keyword evidence="6 11" id="KW-0418">Kinase</keyword>
<evidence type="ECO:0000256" key="7">
    <source>
        <dbReference type="ARBA" id="ARBA00022840"/>
    </source>
</evidence>
<name>A0A3G9JWD0_9ACTN</name>
<gene>
    <name evidence="11" type="primary">prsA</name>
    <name evidence="11" type="ORF">Pcatena_02700</name>
</gene>
<keyword evidence="2" id="KW-0808">Transferase</keyword>
<evidence type="ECO:0000256" key="9">
    <source>
        <dbReference type="ARBA" id="ARBA00049535"/>
    </source>
</evidence>
<feature type="domain" description="Ribose-phosphate pyrophosphokinase N-terminal" evidence="10">
    <location>
        <begin position="16"/>
        <end position="132"/>
    </location>
</feature>
<dbReference type="GeneID" id="88848417"/>
<sequence length="330" mass="35891">MYEDLDQLVPIKKRLRIYSGTSNPKLAADIAKILGVEVDGLVLEQFANGEIYARFDETVRGCDVFFVQSIVGKNVNDLMMETLIVADAAHRASARSVTAVIPHYAYARQDRKAGPREPITARLVANLLETAGVDRVITLDLHQGQIEGFFDVPVNHLTALPLFGEYFKSKNFDWENTVVVSPDVGRAKACKKLSDMLGCDLAIAHKGRPHHNQAEVMGIIGDIKGKTCIINDDMIDTAGTLCAAIRELKAMGAGDIHVCATHGIFSGPAVERLNDAPIEECVVTDSVPQPEENLTGKINTISVANEIAECIYHVFTETSVSGMVGGRFNL</sequence>
<dbReference type="InterPro" id="IPR029057">
    <property type="entry name" value="PRTase-like"/>
</dbReference>
<evidence type="ECO:0000313" key="12">
    <source>
        <dbReference type="Proteomes" id="UP000273154"/>
    </source>
</evidence>
<evidence type="ECO:0000256" key="6">
    <source>
        <dbReference type="ARBA" id="ARBA00022777"/>
    </source>
</evidence>
<dbReference type="GO" id="GO:0006015">
    <property type="term" value="P:5-phosphoribose 1-diphosphate biosynthetic process"/>
    <property type="evidence" value="ECO:0007669"/>
    <property type="project" value="TreeGrafter"/>
</dbReference>